<accession>A0A9Q1C7P4</accession>
<evidence type="ECO:0000256" key="9">
    <source>
        <dbReference type="SAM" id="MobiDB-lite"/>
    </source>
</evidence>
<feature type="domain" description="Protein kinase" evidence="10">
    <location>
        <begin position="148"/>
        <end position="396"/>
    </location>
</feature>
<dbReference type="PROSITE" id="PS50011">
    <property type="entry name" value="PROTEIN_KINASE_DOM"/>
    <property type="match status" value="1"/>
</dbReference>
<evidence type="ECO:0000256" key="1">
    <source>
        <dbReference type="ARBA" id="ARBA00012513"/>
    </source>
</evidence>
<proteinExistence type="predicted"/>
<dbReference type="EMBL" id="JAIZAY010000006">
    <property type="protein sequence ID" value="KAJ8039940.1"/>
    <property type="molecule type" value="Genomic_DNA"/>
</dbReference>
<reference evidence="11" key="1">
    <citation type="submission" date="2021-10" db="EMBL/GenBank/DDBJ databases">
        <title>Tropical sea cucumber genome reveals ecological adaptation and Cuvierian tubules defense mechanism.</title>
        <authorList>
            <person name="Chen T."/>
        </authorList>
    </citation>
    <scope>NUCLEOTIDE SEQUENCE</scope>
    <source>
        <strain evidence="11">Nanhai2018</strain>
        <tissue evidence="11">Muscle</tissue>
    </source>
</reference>
<feature type="compositionally biased region" description="Polar residues" evidence="9">
    <location>
        <begin position="1"/>
        <end position="12"/>
    </location>
</feature>
<keyword evidence="6" id="KW-0067">ATP-binding</keyword>
<dbReference type="EC" id="2.7.11.1" evidence="1"/>
<feature type="region of interest" description="Disordered" evidence="9">
    <location>
        <begin position="410"/>
        <end position="430"/>
    </location>
</feature>
<evidence type="ECO:0000256" key="4">
    <source>
        <dbReference type="ARBA" id="ARBA00022741"/>
    </source>
</evidence>
<name>A0A9Q1C7P4_HOLLE</name>
<dbReference type="Gene3D" id="3.30.200.20">
    <property type="entry name" value="Phosphorylase Kinase, domain 1"/>
    <property type="match status" value="1"/>
</dbReference>
<dbReference type="GO" id="GO:0005524">
    <property type="term" value="F:ATP binding"/>
    <property type="evidence" value="ECO:0007669"/>
    <property type="project" value="UniProtKB-KW"/>
</dbReference>
<evidence type="ECO:0000256" key="3">
    <source>
        <dbReference type="ARBA" id="ARBA00022679"/>
    </source>
</evidence>
<keyword evidence="12" id="KW-1185">Reference proteome</keyword>
<dbReference type="SUPFAM" id="SSF56112">
    <property type="entry name" value="Protein kinase-like (PK-like)"/>
    <property type="match status" value="1"/>
</dbReference>
<keyword evidence="4" id="KW-0547">Nucleotide-binding</keyword>
<dbReference type="PANTHER" id="PTHR24361:SF433">
    <property type="entry name" value="PROTEIN KINASE DOMAIN-CONTAINING PROTEIN"/>
    <property type="match status" value="1"/>
</dbReference>
<evidence type="ECO:0000256" key="7">
    <source>
        <dbReference type="ARBA" id="ARBA00047899"/>
    </source>
</evidence>
<dbReference type="PANTHER" id="PTHR24361">
    <property type="entry name" value="MITOGEN-ACTIVATED KINASE KINASE KINASE"/>
    <property type="match status" value="1"/>
</dbReference>
<comment type="catalytic activity">
    <reaction evidence="7">
        <text>L-threonyl-[protein] + ATP = O-phospho-L-threonyl-[protein] + ADP + H(+)</text>
        <dbReference type="Rhea" id="RHEA:46608"/>
        <dbReference type="Rhea" id="RHEA-COMP:11060"/>
        <dbReference type="Rhea" id="RHEA-COMP:11605"/>
        <dbReference type="ChEBI" id="CHEBI:15378"/>
        <dbReference type="ChEBI" id="CHEBI:30013"/>
        <dbReference type="ChEBI" id="CHEBI:30616"/>
        <dbReference type="ChEBI" id="CHEBI:61977"/>
        <dbReference type="ChEBI" id="CHEBI:456216"/>
        <dbReference type="EC" id="2.7.11.1"/>
    </reaction>
</comment>
<dbReference type="GO" id="GO:0004674">
    <property type="term" value="F:protein serine/threonine kinase activity"/>
    <property type="evidence" value="ECO:0007669"/>
    <property type="project" value="UniProtKB-KW"/>
</dbReference>
<evidence type="ECO:0000256" key="6">
    <source>
        <dbReference type="ARBA" id="ARBA00022840"/>
    </source>
</evidence>
<organism evidence="11 12">
    <name type="scientific">Holothuria leucospilota</name>
    <name type="common">Black long sea cucumber</name>
    <name type="synonym">Mertensiothuria leucospilota</name>
    <dbReference type="NCBI Taxonomy" id="206669"/>
    <lineage>
        <taxon>Eukaryota</taxon>
        <taxon>Metazoa</taxon>
        <taxon>Echinodermata</taxon>
        <taxon>Eleutherozoa</taxon>
        <taxon>Echinozoa</taxon>
        <taxon>Holothuroidea</taxon>
        <taxon>Aspidochirotacea</taxon>
        <taxon>Aspidochirotida</taxon>
        <taxon>Holothuriidae</taxon>
        <taxon>Holothuria</taxon>
    </lineage>
</organism>
<evidence type="ECO:0000259" key="10">
    <source>
        <dbReference type="PROSITE" id="PS50011"/>
    </source>
</evidence>
<gene>
    <name evidence="11" type="ORF">HOLleu_14103</name>
</gene>
<keyword evidence="5 11" id="KW-0418">Kinase</keyword>
<dbReference type="InterPro" id="IPR000719">
    <property type="entry name" value="Prot_kinase_dom"/>
</dbReference>
<evidence type="ECO:0000256" key="8">
    <source>
        <dbReference type="ARBA" id="ARBA00048679"/>
    </source>
</evidence>
<dbReference type="AlphaFoldDB" id="A0A9Q1C7P4"/>
<comment type="caution">
    <text evidence="11">The sequence shown here is derived from an EMBL/GenBank/DDBJ whole genome shotgun (WGS) entry which is preliminary data.</text>
</comment>
<keyword evidence="3" id="KW-0808">Transferase</keyword>
<evidence type="ECO:0000256" key="2">
    <source>
        <dbReference type="ARBA" id="ARBA00022527"/>
    </source>
</evidence>
<dbReference type="OrthoDB" id="5836549at2759"/>
<dbReference type="Pfam" id="PF00069">
    <property type="entry name" value="Pkinase"/>
    <property type="match status" value="1"/>
</dbReference>
<dbReference type="InterPro" id="IPR053235">
    <property type="entry name" value="Ser_Thr_kinase"/>
</dbReference>
<dbReference type="InterPro" id="IPR011009">
    <property type="entry name" value="Kinase-like_dom_sf"/>
</dbReference>
<comment type="catalytic activity">
    <reaction evidence="8">
        <text>L-seryl-[protein] + ATP = O-phospho-L-seryl-[protein] + ADP + H(+)</text>
        <dbReference type="Rhea" id="RHEA:17989"/>
        <dbReference type="Rhea" id="RHEA-COMP:9863"/>
        <dbReference type="Rhea" id="RHEA-COMP:11604"/>
        <dbReference type="ChEBI" id="CHEBI:15378"/>
        <dbReference type="ChEBI" id="CHEBI:29999"/>
        <dbReference type="ChEBI" id="CHEBI:30616"/>
        <dbReference type="ChEBI" id="CHEBI:83421"/>
        <dbReference type="ChEBI" id="CHEBI:456216"/>
        <dbReference type="EC" id="2.7.11.1"/>
    </reaction>
</comment>
<sequence length="459" mass="51329">MTCNNPQNMPQKTSDHMEAPSVRSLGGEFIQEPLLTNPYEDVQTWEQPYVDGNGDFQKQEKTLLGDKGESQGCTTSSNRESVEASSCKEDSLMKRTEALTREVCQNRVKYAAQVSDVKSFSGAGYNDGVLMNQNLTTLNGQYRFNKEFLKDKVIGRGENGTVMACRDWKTGKKIATKTIQTEDLSSSEVDILAEVMYQPFIINFLGVTTEGSIWYLHMELFEGSHNLEYFAQEGYKRLLSQFIVVEICSQLLKALEFLAVRQIIHRNLTGKNILLIPDAYLMVKVIDFGLAERAPYQKKDGWPGGNLLYFAPEIVDGEEFLTTAVDVWSAAINIIFLLRGSAECKACDQQPGKWHPLKCSHISHCHPALRQLLELMLNPKWNKRPSPSKLLKEKVFKVSPEELQQYPVRPAASNIGRRKPPGSGKSADGGISVGMGLPSCDTGFVSSPMEYVDLLVILH</sequence>
<dbReference type="Gene3D" id="1.10.510.10">
    <property type="entry name" value="Transferase(Phosphotransferase) domain 1"/>
    <property type="match status" value="1"/>
</dbReference>
<dbReference type="CDD" id="cd00180">
    <property type="entry name" value="PKc"/>
    <property type="match status" value="1"/>
</dbReference>
<keyword evidence="2" id="KW-0723">Serine/threonine-protein kinase</keyword>
<evidence type="ECO:0000313" key="12">
    <source>
        <dbReference type="Proteomes" id="UP001152320"/>
    </source>
</evidence>
<evidence type="ECO:0000313" key="11">
    <source>
        <dbReference type="EMBL" id="KAJ8039940.1"/>
    </source>
</evidence>
<evidence type="ECO:0000256" key="5">
    <source>
        <dbReference type="ARBA" id="ARBA00022777"/>
    </source>
</evidence>
<feature type="region of interest" description="Disordered" evidence="9">
    <location>
        <begin position="1"/>
        <end position="21"/>
    </location>
</feature>
<protein>
    <recommendedName>
        <fullName evidence="1">non-specific serine/threonine protein kinase</fullName>
        <ecNumber evidence="1">2.7.11.1</ecNumber>
    </recommendedName>
</protein>
<dbReference type="GO" id="GO:0005737">
    <property type="term" value="C:cytoplasm"/>
    <property type="evidence" value="ECO:0007669"/>
    <property type="project" value="TreeGrafter"/>
</dbReference>
<dbReference type="Proteomes" id="UP001152320">
    <property type="component" value="Chromosome 6"/>
</dbReference>